<proteinExistence type="predicted"/>
<dbReference type="RefSeq" id="WP_378283765.1">
    <property type="nucleotide sequence ID" value="NZ_JBHSON010000028.1"/>
</dbReference>
<evidence type="ECO:0000259" key="4">
    <source>
        <dbReference type="Pfam" id="PF08279"/>
    </source>
</evidence>
<evidence type="ECO:0000256" key="2">
    <source>
        <dbReference type="ARBA" id="ARBA00023125"/>
    </source>
</evidence>
<dbReference type="SUPFAM" id="SSF46785">
    <property type="entry name" value="Winged helix' DNA-binding domain"/>
    <property type="match status" value="1"/>
</dbReference>
<dbReference type="InterPro" id="IPR036390">
    <property type="entry name" value="WH_DNA-bd_sf"/>
</dbReference>
<reference evidence="8" key="1">
    <citation type="journal article" date="2019" name="Int. J. Syst. Evol. Microbiol.">
        <title>The Global Catalogue of Microorganisms (GCM) 10K type strain sequencing project: providing services to taxonomists for standard genome sequencing and annotation.</title>
        <authorList>
            <consortium name="The Broad Institute Genomics Platform"/>
            <consortium name="The Broad Institute Genome Sequencing Center for Infectious Disease"/>
            <person name="Wu L."/>
            <person name="Ma J."/>
        </authorList>
    </citation>
    <scope>NUCLEOTIDE SEQUENCE [LARGE SCALE GENOMIC DNA]</scope>
    <source>
        <strain evidence="8">KCTC 42087</strain>
    </source>
</reference>
<dbReference type="InterPro" id="IPR018356">
    <property type="entry name" value="Tscrpt_reg_HTH_DeoR_CS"/>
</dbReference>
<dbReference type="PANTHER" id="PTHR34580:SF3">
    <property type="entry name" value="PROTEIN PAFB"/>
    <property type="match status" value="1"/>
</dbReference>
<keyword evidence="8" id="KW-1185">Reference proteome</keyword>
<evidence type="ECO:0000259" key="5">
    <source>
        <dbReference type="Pfam" id="PF13280"/>
    </source>
</evidence>
<dbReference type="InterPro" id="IPR013196">
    <property type="entry name" value="HTH_11"/>
</dbReference>
<feature type="domain" description="WCX" evidence="6">
    <location>
        <begin position="239"/>
        <end position="311"/>
    </location>
</feature>
<dbReference type="EMBL" id="JBHSON010000028">
    <property type="protein sequence ID" value="MFC5748129.1"/>
    <property type="molecule type" value="Genomic_DNA"/>
</dbReference>
<evidence type="ECO:0000259" key="6">
    <source>
        <dbReference type="Pfam" id="PF25583"/>
    </source>
</evidence>
<protein>
    <submittedName>
        <fullName evidence="7">Helix-turn-helix transcriptional regulator</fullName>
    </submittedName>
</protein>
<keyword evidence="3" id="KW-0804">Transcription</keyword>
<evidence type="ECO:0000256" key="3">
    <source>
        <dbReference type="ARBA" id="ARBA00023163"/>
    </source>
</evidence>
<name>A0ABW0ZXU1_9ACTN</name>
<dbReference type="Proteomes" id="UP001596074">
    <property type="component" value="Unassembled WGS sequence"/>
</dbReference>
<keyword evidence="2" id="KW-0238">DNA-binding</keyword>
<evidence type="ECO:0000313" key="8">
    <source>
        <dbReference type="Proteomes" id="UP001596074"/>
    </source>
</evidence>
<dbReference type="Pfam" id="PF08279">
    <property type="entry name" value="HTH_11"/>
    <property type="match status" value="1"/>
</dbReference>
<dbReference type="PROSITE" id="PS00894">
    <property type="entry name" value="HTH_DEOR_1"/>
    <property type="match status" value="1"/>
</dbReference>
<keyword evidence="1" id="KW-0805">Transcription regulation</keyword>
<dbReference type="Pfam" id="PF25583">
    <property type="entry name" value="WCX"/>
    <property type="match status" value="1"/>
</dbReference>
<dbReference type="Pfam" id="PF13280">
    <property type="entry name" value="WYL"/>
    <property type="match status" value="1"/>
</dbReference>
<dbReference type="InterPro" id="IPR057727">
    <property type="entry name" value="WCX_dom"/>
</dbReference>
<dbReference type="PROSITE" id="PS52050">
    <property type="entry name" value="WYL"/>
    <property type="match status" value="1"/>
</dbReference>
<feature type="domain" description="Helix-turn-helix type 11" evidence="4">
    <location>
        <begin position="7"/>
        <end position="62"/>
    </location>
</feature>
<sequence>MLETSVRLLRLLSLLQGRRDWSGAELADRLQVTSRTVRNDIGRLRLLGYQVDSTTGTAGGYRLGSGAALPPLLLDDEEAVAVAVSLHAAAGGTVTGIEEASLRALAKLQQMLPSRLGHRIEAVRAATVFVSSGAPAVESGTLTAIAAAIRDSEQLRFDYRGGGRDAKSVVRAAEPHRLVFTGRRWYLLAWDCDRDDWRTFRVDRLRPRTPNGPRFTPREPPGGDAAAHVVRGAGSTAWRHQARIRFHAPESALAERLTPAAGLLHRVDDGTTILETGGDSLYELATFLGSLNVDFTVLDPPELRTLLDTLADRYKAAAR</sequence>
<gene>
    <name evidence="7" type="ORF">ACFPZN_21080</name>
</gene>
<organism evidence="7 8">
    <name type="scientific">Actinomadura rugatobispora</name>
    <dbReference type="NCBI Taxonomy" id="1994"/>
    <lineage>
        <taxon>Bacteria</taxon>
        <taxon>Bacillati</taxon>
        <taxon>Actinomycetota</taxon>
        <taxon>Actinomycetes</taxon>
        <taxon>Streptosporangiales</taxon>
        <taxon>Thermomonosporaceae</taxon>
        <taxon>Actinomadura</taxon>
    </lineage>
</organism>
<comment type="caution">
    <text evidence="7">The sequence shown here is derived from an EMBL/GenBank/DDBJ whole genome shotgun (WGS) entry which is preliminary data.</text>
</comment>
<accession>A0ABW0ZXU1</accession>
<evidence type="ECO:0000313" key="7">
    <source>
        <dbReference type="EMBL" id="MFC5748129.1"/>
    </source>
</evidence>
<evidence type="ECO:0000256" key="1">
    <source>
        <dbReference type="ARBA" id="ARBA00023015"/>
    </source>
</evidence>
<dbReference type="PANTHER" id="PTHR34580">
    <property type="match status" value="1"/>
</dbReference>
<dbReference type="InterPro" id="IPR026881">
    <property type="entry name" value="WYL_dom"/>
</dbReference>
<dbReference type="InterPro" id="IPR036388">
    <property type="entry name" value="WH-like_DNA-bd_sf"/>
</dbReference>
<feature type="domain" description="WYL" evidence="5">
    <location>
        <begin position="141"/>
        <end position="206"/>
    </location>
</feature>
<dbReference type="InterPro" id="IPR051534">
    <property type="entry name" value="CBASS_pafABC_assoc_protein"/>
</dbReference>
<dbReference type="Gene3D" id="1.10.10.10">
    <property type="entry name" value="Winged helix-like DNA-binding domain superfamily/Winged helix DNA-binding domain"/>
    <property type="match status" value="1"/>
</dbReference>